<dbReference type="Proteomes" id="UP000438429">
    <property type="component" value="Unassembled WGS sequence"/>
</dbReference>
<accession>A0A6A4SN53</accession>
<name>A0A6A4SN53_SCOMX</name>
<comment type="caution">
    <text evidence="1">The sequence shown here is derived from an EMBL/GenBank/DDBJ whole genome shotgun (WGS) entry which is preliminary data.</text>
</comment>
<organism evidence="1 2">
    <name type="scientific">Scophthalmus maximus</name>
    <name type="common">Turbot</name>
    <name type="synonym">Psetta maxima</name>
    <dbReference type="NCBI Taxonomy" id="52904"/>
    <lineage>
        <taxon>Eukaryota</taxon>
        <taxon>Metazoa</taxon>
        <taxon>Chordata</taxon>
        <taxon>Craniata</taxon>
        <taxon>Vertebrata</taxon>
        <taxon>Euteleostomi</taxon>
        <taxon>Actinopterygii</taxon>
        <taxon>Neopterygii</taxon>
        <taxon>Teleostei</taxon>
        <taxon>Neoteleostei</taxon>
        <taxon>Acanthomorphata</taxon>
        <taxon>Carangaria</taxon>
        <taxon>Pleuronectiformes</taxon>
        <taxon>Pleuronectoidei</taxon>
        <taxon>Scophthalmidae</taxon>
        <taxon>Scophthalmus</taxon>
    </lineage>
</organism>
<sequence length="152" mass="17124">MFSHSNAGKKTTGTKVTTEVTSVFDKQAPQAYSGRGLIVVYMIDTMMLSKDAHVFSMESLRQSDSQITTSAVTEENHLHRNTYEDSSHLRPRWLHNEHRLNPTLSLLAFNNLSGSMEHTQDPTMDIYICTTATYELPNGASTVVLFILTSYY</sequence>
<gene>
    <name evidence="1" type="ORF">F2P81_014804</name>
</gene>
<evidence type="ECO:0000313" key="1">
    <source>
        <dbReference type="EMBL" id="KAF0032514.1"/>
    </source>
</evidence>
<dbReference type="EMBL" id="VEVO01000013">
    <property type="protein sequence ID" value="KAF0032514.1"/>
    <property type="molecule type" value="Genomic_DNA"/>
</dbReference>
<proteinExistence type="predicted"/>
<dbReference type="AlphaFoldDB" id="A0A6A4SN53"/>
<reference evidence="1 2" key="1">
    <citation type="submission" date="2019-06" db="EMBL/GenBank/DDBJ databases">
        <title>Draft genomes of female and male turbot (Scophthalmus maximus).</title>
        <authorList>
            <person name="Xu H."/>
            <person name="Xu X.-W."/>
            <person name="Shao C."/>
            <person name="Chen S."/>
        </authorList>
    </citation>
    <scope>NUCLEOTIDE SEQUENCE [LARGE SCALE GENOMIC DNA]</scope>
    <source>
        <strain evidence="1">Ysfricsl-2016a</strain>
        <tissue evidence="1">Blood</tissue>
    </source>
</reference>
<protein>
    <submittedName>
        <fullName evidence="1">Uncharacterized protein</fullName>
    </submittedName>
</protein>
<evidence type="ECO:0000313" key="2">
    <source>
        <dbReference type="Proteomes" id="UP000438429"/>
    </source>
</evidence>